<sequence>MSRCRSVVRVVDEVKLLVLETYALGWVKDVVSISVLAQEMYAVAWMEALSKWFGRLEDWSSSVAHESHRAWLSISGLPIHLWSEGLFRNVIGLWGTYLCVDAATEEPASFERARVLIGTASRAWID</sequence>
<proteinExistence type="predicted"/>
<reference evidence="1 2" key="1">
    <citation type="journal article" date="2024" name="G3 (Bethesda)">
        <title>Genome assembly of Hibiscus sabdariffa L. provides insights into metabolisms of medicinal natural products.</title>
        <authorList>
            <person name="Kim T."/>
        </authorList>
    </citation>
    <scope>NUCLEOTIDE SEQUENCE [LARGE SCALE GENOMIC DNA]</scope>
    <source>
        <strain evidence="1">TK-2024</strain>
        <tissue evidence="1">Old leaves</tissue>
    </source>
</reference>
<comment type="caution">
    <text evidence="1">The sequence shown here is derived from an EMBL/GenBank/DDBJ whole genome shotgun (WGS) entry which is preliminary data.</text>
</comment>
<gene>
    <name evidence="1" type="ORF">V6N12_035552</name>
</gene>
<accession>A0ABR2EPV7</accession>
<dbReference type="EMBL" id="JBBPBM010000011">
    <property type="protein sequence ID" value="KAK8563404.1"/>
    <property type="molecule type" value="Genomic_DNA"/>
</dbReference>
<name>A0ABR2EPV7_9ROSI</name>
<evidence type="ECO:0008006" key="3">
    <source>
        <dbReference type="Google" id="ProtNLM"/>
    </source>
</evidence>
<evidence type="ECO:0000313" key="2">
    <source>
        <dbReference type="Proteomes" id="UP001472677"/>
    </source>
</evidence>
<protein>
    <recommendedName>
        <fullName evidence="3">DUF4283 domain-containing protein</fullName>
    </recommendedName>
</protein>
<organism evidence="1 2">
    <name type="scientific">Hibiscus sabdariffa</name>
    <name type="common">roselle</name>
    <dbReference type="NCBI Taxonomy" id="183260"/>
    <lineage>
        <taxon>Eukaryota</taxon>
        <taxon>Viridiplantae</taxon>
        <taxon>Streptophyta</taxon>
        <taxon>Embryophyta</taxon>
        <taxon>Tracheophyta</taxon>
        <taxon>Spermatophyta</taxon>
        <taxon>Magnoliopsida</taxon>
        <taxon>eudicotyledons</taxon>
        <taxon>Gunneridae</taxon>
        <taxon>Pentapetalae</taxon>
        <taxon>rosids</taxon>
        <taxon>malvids</taxon>
        <taxon>Malvales</taxon>
        <taxon>Malvaceae</taxon>
        <taxon>Malvoideae</taxon>
        <taxon>Hibiscus</taxon>
    </lineage>
</organism>
<keyword evidence="2" id="KW-1185">Reference proteome</keyword>
<evidence type="ECO:0000313" key="1">
    <source>
        <dbReference type="EMBL" id="KAK8563404.1"/>
    </source>
</evidence>
<dbReference type="Proteomes" id="UP001472677">
    <property type="component" value="Unassembled WGS sequence"/>
</dbReference>